<accession>A0A977L1C9</accession>
<dbReference type="CDD" id="cd00880">
    <property type="entry name" value="Era_like"/>
    <property type="match status" value="1"/>
</dbReference>
<evidence type="ECO:0000256" key="6">
    <source>
        <dbReference type="ARBA" id="ARBA00023136"/>
    </source>
</evidence>
<proteinExistence type="predicted"/>
<dbReference type="SUPFAM" id="SSF52540">
    <property type="entry name" value="P-loop containing nucleoside triphosphate hydrolases"/>
    <property type="match status" value="1"/>
</dbReference>
<dbReference type="Pfam" id="PF01926">
    <property type="entry name" value="MMR_HSR1"/>
    <property type="match status" value="1"/>
</dbReference>
<keyword evidence="3" id="KW-0547">Nucleotide-binding</keyword>
<dbReference type="InterPro" id="IPR006073">
    <property type="entry name" value="GTP-bd"/>
</dbReference>
<evidence type="ECO:0000256" key="3">
    <source>
        <dbReference type="ARBA" id="ARBA00022741"/>
    </source>
</evidence>
<dbReference type="Proteomes" id="UP001065613">
    <property type="component" value="Chromosome"/>
</dbReference>
<keyword evidence="2" id="KW-0812">Transmembrane</keyword>
<sequence length="448" mass="49557">MTPTPSLQDSHLQQSHTSIQQALNWFASQRRHWNYPPNPELQAAVRQDLQALKAALAKIEQPVIRIATFGLVSRGKSAVVNALIGQKILPTGPLHGVTQWPQSIRWPSGDKVQIELIDTPGLDEIAGEARSQMAQEVAYQADLILFIVAGDITRTEYDALCDLKKSCKPLLLVFNKIDLYPEQDRETIFQQLQQLGQNHQNLPIFSADDIVRVAAEPPPLRVRLEFPDAPTQETWETPEPQIEELRQKILQILNQEGRSLLAINALVQTQKAEENIARKTLALRQEEADAIIWKYAQYKALAVAVNPIAVLDLLGGFVTDLFLIRALARLYGLPITSFKAGQLWQKILISSGGLLGAELSSSLILGLSKTTSLLESPGSFTTYASTAFLQGGIAGYSAYIIGQATKTYLAQGCSWGTWGASTVIAEILSQVDPQTFIYRVLQQERKNI</sequence>
<reference evidence="8" key="1">
    <citation type="submission" date="2021-04" db="EMBL/GenBank/DDBJ databases">
        <title>Genome sequence of Woronichinia naegeliana from Washington state freshwater lake bloom.</title>
        <authorList>
            <person name="Dreher T.W."/>
        </authorList>
    </citation>
    <scope>NUCLEOTIDE SEQUENCE</scope>
    <source>
        <strain evidence="8">WA131</strain>
    </source>
</reference>
<dbReference type="KEGG" id="wna:KA717_15130"/>
<dbReference type="GO" id="GO:0002098">
    <property type="term" value="P:tRNA wobble uridine modification"/>
    <property type="evidence" value="ECO:0007669"/>
    <property type="project" value="TreeGrafter"/>
</dbReference>
<evidence type="ECO:0000256" key="1">
    <source>
        <dbReference type="ARBA" id="ARBA00004141"/>
    </source>
</evidence>
<dbReference type="GO" id="GO:0030488">
    <property type="term" value="P:tRNA methylation"/>
    <property type="evidence" value="ECO:0007669"/>
    <property type="project" value="TreeGrafter"/>
</dbReference>
<dbReference type="Gene3D" id="3.40.50.300">
    <property type="entry name" value="P-loop containing nucleotide triphosphate hydrolases"/>
    <property type="match status" value="1"/>
</dbReference>
<evidence type="ECO:0000256" key="5">
    <source>
        <dbReference type="ARBA" id="ARBA00023134"/>
    </source>
</evidence>
<dbReference type="NCBIfam" id="TIGR00231">
    <property type="entry name" value="small_GTP"/>
    <property type="match status" value="1"/>
</dbReference>
<dbReference type="Pfam" id="PF05128">
    <property type="entry name" value="DUF697"/>
    <property type="match status" value="1"/>
</dbReference>
<protein>
    <submittedName>
        <fullName evidence="8">GTP-binding protein</fullName>
    </submittedName>
</protein>
<feature type="domain" description="G" evidence="7">
    <location>
        <begin position="65"/>
        <end position="176"/>
    </location>
</feature>
<dbReference type="InterPro" id="IPR027417">
    <property type="entry name" value="P-loop_NTPase"/>
</dbReference>
<dbReference type="PANTHER" id="PTHR42714:SF6">
    <property type="entry name" value="TRANSLATION INITIATION FACTOR IF-2"/>
    <property type="match status" value="1"/>
</dbReference>
<evidence type="ECO:0000313" key="8">
    <source>
        <dbReference type="EMBL" id="UXE63779.1"/>
    </source>
</evidence>
<dbReference type="AlphaFoldDB" id="A0A977L1C9"/>
<dbReference type="InterPro" id="IPR021147">
    <property type="entry name" value="DUF697"/>
</dbReference>
<evidence type="ECO:0000256" key="2">
    <source>
        <dbReference type="ARBA" id="ARBA00022692"/>
    </source>
</evidence>
<evidence type="ECO:0000256" key="4">
    <source>
        <dbReference type="ARBA" id="ARBA00022989"/>
    </source>
</evidence>
<organism evidence="8">
    <name type="scientific">Woronichinia naegeliana WA131</name>
    <dbReference type="NCBI Taxonomy" id="2824559"/>
    <lineage>
        <taxon>Bacteria</taxon>
        <taxon>Bacillati</taxon>
        <taxon>Cyanobacteriota</taxon>
        <taxon>Cyanophyceae</taxon>
        <taxon>Synechococcales</taxon>
        <taxon>Coelosphaeriaceae</taxon>
        <taxon>Woronichinia</taxon>
    </lineage>
</organism>
<dbReference type="InterPro" id="IPR005225">
    <property type="entry name" value="Small_GTP-bd"/>
</dbReference>
<dbReference type="EMBL" id="CP073041">
    <property type="protein sequence ID" value="UXE63779.1"/>
    <property type="molecule type" value="Genomic_DNA"/>
</dbReference>
<gene>
    <name evidence="8" type="ORF">KA717_15130</name>
</gene>
<dbReference type="GO" id="GO:0005525">
    <property type="term" value="F:GTP binding"/>
    <property type="evidence" value="ECO:0007669"/>
    <property type="project" value="UniProtKB-KW"/>
</dbReference>
<dbReference type="GO" id="GO:0016020">
    <property type="term" value="C:membrane"/>
    <property type="evidence" value="ECO:0007669"/>
    <property type="project" value="UniProtKB-SubCell"/>
</dbReference>
<keyword evidence="4" id="KW-1133">Transmembrane helix</keyword>
<dbReference type="GO" id="GO:0005737">
    <property type="term" value="C:cytoplasm"/>
    <property type="evidence" value="ECO:0007669"/>
    <property type="project" value="TreeGrafter"/>
</dbReference>
<comment type="subcellular location">
    <subcellularLocation>
        <location evidence="1">Membrane</location>
        <topology evidence="1">Multi-pass membrane protein</topology>
    </subcellularLocation>
</comment>
<evidence type="ECO:0000259" key="7">
    <source>
        <dbReference type="Pfam" id="PF01926"/>
    </source>
</evidence>
<name>A0A977L1C9_9CYAN</name>
<keyword evidence="6" id="KW-0472">Membrane</keyword>
<dbReference type="PANTHER" id="PTHR42714">
    <property type="entry name" value="TRNA MODIFICATION GTPASE GTPBP3"/>
    <property type="match status" value="1"/>
</dbReference>
<keyword evidence="5" id="KW-0342">GTP-binding</keyword>